<dbReference type="GO" id="GO:0005743">
    <property type="term" value="C:mitochondrial inner membrane"/>
    <property type="evidence" value="ECO:0007669"/>
    <property type="project" value="UniProtKB-SubCell"/>
</dbReference>
<evidence type="ECO:0000256" key="4">
    <source>
        <dbReference type="ARBA" id="ARBA00022660"/>
    </source>
</evidence>
<evidence type="ECO:0000256" key="7">
    <source>
        <dbReference type="ARBA" id="ARBA00023128"/>
    </source>
</evidence>
<evidence type="ECO:0000256" key="6">
    <source>
        <dbReference type="ARBA" id="ARBA00022982"/>
    </source>
</evidence>
<comment type="subcellular location">
    <subcellularLocation>
        <location evidence="1">Mitochondrion inner membrane</location>
        <topology evidence="1">Peripheral membrane protein</topology>
        <orientation evidence="1">Intermembrane side</orientation>
    </subcellularLocation>
</comment>
<evidence type="ECO:0000313" key="13">
    <source>
        <dbReference type="EMBL" id="KAB1997721.1"/>
    </source>
</evidence>
<keyword evidence="6 10" id="KW-0249">Electron transport</keyword>
<reference evidence="14" key="1">
    <citation type="journal article" date="2020" name="Nat. Genet.">
        <title>Genomic diversifications of five Gossypium allopolyploid species and their impact on cotton improvement.</title>
        <authorList>
            <person name="Chen Z.J."/>
            <person name="Sreedasyam A."/>
            <person name="Ando A."/>
            <person name="Song Q."/>
            <person name="De Santiago L.M."/>
            <person name="Hulse-Kemp A.M."/>
            <person name="Ding M."/>
            <person name="Ye W."/>
            <person name="Kirkbride R.C."/>
            <person name="Jenkins J."/>
            <person name="Plott C."/>
            <person name="Lovell J."/>
            <person name="Lin Y.M."/>
            <person name="Vaughn R."/>
            <person name="Liu B."/>
            <person name="Simpson S."/>
            <person name="Scheffler B.E."/>
            <person name="Wen L."/>
            <person name="Saski C.A."/>
            <person name="Grover C.E."/>
            <person name="Hu G."/>
            <person name="Conover J.L."/>
            <person name="Carlson J.W."/>
            <person name="Shu S."/>
            <person name="Boston L.B."/>
            <person name="Williams M."/>
            <person name="Peterson D.G."/>
            <person name="McGee K."/>
            <person name="Jones D.C."/>
            <person name="Wendel J.F."/>
            <person name="Stelly D.M."/>
            <person name="Grimwood J."/>
            <person name="Schmutz J."/>
        </authorList>
    </citation>
    <scope>NUCLEOTIDE SEQUENCE [LARGE SCALE GENOMIC DNA]</scope>
    <source>
        <strain evidence="14">cv. 3-79</strain>
    </source>
</reference>
<keyword evidence="8 10" id="KW-0472">Membrane</keyword>
<keyword evidence="7 10" id="KW-0496">Mitochondrion</keyword>
<comment type="function">
    <text evidence="10">Component of the ubiquinol-cytochrome c oxidoreductase, a multisubunit transmembrane complex that is part of the mitochondrial electron transport chain which drives oxidative phosphorylation.</text>
</comment>
<dbReference type="PANTHER" id="PTHR15336">
    <property type="entry name" value="UBIQUINOL-CYTOCHROME C REDUCTASE COMPLEX 7.8 KDA PROTEIN"/>
    <property type="match status" value="1"/>
</dbReference>
<organism evidence="13 14">
    <name type="scientific">Gossypium barbadense</name>
    <name type="common">Sea Island cotton</name>
    <name type="synonym">Hibiscus barbadensis</name>
    <dbReference type="NCBI Taxonomy" id="3634"/>
    <lineage>
        <taxon>Eukaryota</taxon>
        <taxon>Viridiplantae</taxon>
        <taxon>Streptophyta</taxon>
        <taxon>Embryophyta</taxon>
        <taxon>Tracheophyta</taxon>
        <taxon>Spermatophyta</taxon>
        <taxon>Magnoliopsida</taxon>
        <taxon>eudicotyledons</taxon>
        <taxon>Gunneridae</taxon>
        <taxon>Pentapetalae</taxon>
        <taxon>rosids</taxon>
        <taxon>malvids</taxon>
        <taxon>Malvales</taxon>
        <taxon>Malvaceae</taxon>
        <taxon>Malvoideae</taxon>
        <taxon>Gossypium</taxon>
    </lineage>
</organism>
<accession>A0A5J5NY29</accession>
<dbReference type="InterPro" id="IPR003422">
    <property type="entry name" value="Cyt_b-c1_6"/>
</dbReference>
<feature type="disulfide bond" evidence="11">
    <location>
        <begin position="17"/>
        <end position="59"/>
    </location>
</feature>
<feature type="domain" description="Ubiquinol-cytochrome C reductase hinge" evidence="12">
    <location>
        <begin position="8"/>
        <end position="69"/>
    </location>
</feature>
<comment type="similarity">
    <text evidence="2 10">Belongs to the UQCRH/QCR6 family.</text>
</comment>
<name>A0A5J5NY29_GOSBA</name>
<evidence type="ECO:0000256" key="10">
    <source>
        <dbReference type="PIRNR" id="PIRNR000019"/>
    </source>
</evidence>
<keyword evidence="14" id="KW-1185">Reference proteome</keyword>
<evidence type="ECO:0000256" key="2">
    <source>
        <dbReference type="ARBA" id="ARBA00006498"/>
    </source>
</evidence>
<keyword evidence="4 10" id="KW-0679">Respiratory chain</keyword>
<evidence type="ECO:0000256" key="9">
    <source>
        <dbReference type="ARBA" id="ARBA00023157"/>
    </source>
</evidence>
<evidence type="ECO:0000256" key="1">
    <source>
        <dbReference type="ARBA" id="ARBA00004137"/>
    </source>
</evidence>
<dbReference type="Gene3D" id="1.10.287.20">
    <property type="entry name" value="Ubiquinol-cytochrome C reductase hinge domain"/>
    <property type="match status" value="1"/>
</dbReference>
<dbReference type="EMBL" id="CM018226">
    <property type="protein sequence ID" value="KAB1997721.1"/>
    <property type="molecule type" value="Genomic_DNA"/>
</dbReference>
<dbReference type="FunFam" id="1.10.287.20:FF:000001">
    <property type="entry name" value="Cytochrome b-c1 complex subunit 6"/>
    <property type="match status" value="1"/>
</dbReference>
<dbReference type="Pfam" id="PF02320">
    <property type="entry name" value="UCR_hinge"/>
    <property type="match status" value="1"/>
</dbReference>
<dbReference type="OrthoDB" id="405848at2759"/>
<dbReference type="PANTHER" id="PTHR15336:SF0">
    <property type="entry name" value="CYTOCHROME B-C1 COMPLEX SUBUNIT 6, MITOCHONDRIAL"/>
    <property type="match status" value="1"/>
</dbReference>
<evidence type="ECO:0000256" key="5">
    <source>
        <dbReference type="ARBA" id="ARBA00022792"/>
    </source>
</evidence>
<dbReference type="InterPro" id="IPR023184">
    <property type="entry name" value="Ubol_cytC_Rdtase_hinge_dom"/>
</dbReference>
<dbReference type="InterPro" id="IPR036811">
    <property type="entry name" value="Ubol_cytC_Rdtase_hinge_dom_sf"/>
</dbReference>
<feature type="disulfide bond" evidence="11">
    <location>
        <begin position="31"/>
        <end position="45"/>
    </location>
</feature>
<keyword evidence="3 10" id="KW-0813">Transport</keyword>
<proteinExistence type="inferred from homology"/>
<evidence type="ECO:0000256" key="11">
    <source>
        <dbReference type="PIRSR" id="PIRSR000019-1"/>
    </source>
</evidence>
<keyword evidence="5 10" id="KW-0999">Mitochondrion inner membrane</keyword>
<evidence type="ECO:0000256" key="8">
    <source>
        <dbReference type="ARBA" id="ARBA00023136"/>
    </source>
</evidence>
<dbReference type="PIRSF" id="PIRSF000019">
    <property type="entry name" value="Bc1_11K"/>
    <property type="match status" value="1"/>
</dbReference>
<gene>
    <name evidence="13" type="ORF">ES319_D12G042700v1</name>
</gene>
<evidence type="ECO:0000256" key="3">
    <source>
        <dbReference type="ARBA" id="ARBA00022448"/>
    </source>
</evidence>
<protein>
    <recommendedName>
        <fullName evidence="10">Cytochrome b-c1 complex subunit 6</fullName>
    </recommendedName>
</protein>
<dbReference type="AlphaFoldDB" id="A0A5J5NY29"/>
<keyword evidence="9 11" id="KW-1015">Disulfide bond</keyword>
<dbReference type="GO" id="GO:0006122">
    <property type="term" value="P:mitochondrial electron transport, ubiquinol to cytochrome c"/>
    <property type="evidence" value="ECO:0007669"/>
    <property type="project" value="InterPro"/>
</dbReference>
<dbReference type="SUPFAM" id="SSF81531">
    <property type="entry name" value="Non-heme 11 kDa protein of cytochrome bc1 complex (Ubiquinol-cytochrome c reductase)"/>
    <property type="match status" value="1"/>
</dbReference>
<evidence type="ECO:0000259" key="12">
    <source>
        <dbReference type="Pfam" id="PF02320"/>
    </source>
</evidence>
<evidence type="ECO:0000313" key="14">
    <source>
        <dbReference type="Proteomes" id="UP000327439"/>
    </source>
</evidence>
<dbReference type="Proteomes" id="UP000327439">
    <property type="component" value="Chromosome D12"/>
</dbReference>
<sequence>MADEEPFDQKKYLEEGCKPKCVKQLRAYEACVKRIEGDESGHKHCTGQYFDYWACIDKCVAQTLFSKLK</sequence>